<dbReference type="RefSeq" id="WP_067558797.1">
    <property type="nucleotide sequence ID" value="NZ_CAMTBT010000020.1"/>
</dbReference>
<reference evidence="2 3" key="1">
    <citation type="journal article" date="2016" name="Gut Pathog.">
        <title>Whole genome sequencing of "Faecalibaculum rodentium" ALO17, isolated from C57BL/6J laboratory mouse feces.</title>
        <authorList>
            <person name="Lim S."/>
            <person name="Chang D.H."/>
            <person name="Ahn S."/>
            <person name="Kim B.C."/>
        </authorList>
    </citation>
    <scope>NUCLEOTIDE SEQUENCE [LARGE SCALE GENOMIC DNA]</scope>
    <source>
        <strain evidence="2 3">Alo17</strain>
    </source>
</reference>
<dbReference type="STRING" id="1702221.AALO17_21750"/>
<dbReference type="PANTHER" id="PTHR34047">
    <property type="entry name" value="NUCLEAR INTRON MATURASE 1, MITOCHONDRIAL-RELATED"/>
    <property type="match status" value="1"/>
</dbReference>
<proteinExistence type="predicted"/>
<sequence>MNDGYDWVVNIHLRKFFDTVDQDRLIRLIDNTFQNSDLTALTRKFITAGVMIRKEVIHTKAGIPQGGPPSAVLANLYLDQAHKELERRGLRFTRFLEEKLKLIVNAGKSKVARPDEIKYPGFGFGRNRKGMWEARIYGKSLDCLTGKIRELTKRNWSIASVFIRPTTPRMEWCQKPGSARENRGIS</sequence>
<evidence type="ECO:0000313" key="2">
    <source>
        <dbReference type="EMBL" id="AMK55309.1"/>
    </source>
</evidence>
<dbReference type="KEGG" id="fro:AALO17_21750"/>
<dbReference type="GeneID" id="78478756"/>
<organism evidence="2 3">
    <name type="scientific">Faecalibaculum rodentium</name>
    <dbReference type="NCBI Taxonomy" id="1702221"/>
    <lineage>
        <taxon>Bacteria</taxon>
        <taxon>Bacillati</taxon>
        <taxon>Bacillota</taxon>
        <taxon>Erysipelotrichia</taxon>
        <taxon>Erysipelotrichales</taxon>
        <taxon>Erysipelotrichaceae</taxon>
        <taxon>Faecalibaculum</taxon>
    </lineage>
</organism>
<keyword evidence="3" id="KW-1185">Reference proteome</keyword>
<dbReference type="InterPro" id="IPR000477">
    <property type="entry name" value="RT_dom"/>
</dbReference>
<dbReference type="AlphaFoldDB" id="A0A140DXD2"/>
<dbReference type="OrthoDB" id="1646320at2"/>
<dbReference type="PROSITE" id="PS50878">
    <property type="entry name" value="RT_POL"/>
    <property type="match status" value="1"/>
</dbReference>
<name>A0A140DXD2_9FIRM</name>
<dbReference type="InterPro" id="IPR051083">
    <property type="entry name" value="GrpII_Intron_Splice-Mob/Def"/>
</dbReference>
<evidence type="ECO:0000313" key="3">
    <source>
        <dbReference type="Proteomes" id="UP000069771"/>
    </source>
</evidence>
<protein>
    <recommendedName>
        <fullName evidence="1">Reverse transcriptase domain-containing protein</fullName>
    </recommendedName>
</protein>
<dbReference type="EMBL" id="CP011391">
    <property type="protein sequence ID" value="AMK55309.1"/>
    <property type="molecule type" value="Genomic_DNA"/>
</dbReference>
<evidence type="ECO:0000259" key="1">
    <source>
        <dbReference type="PROSITE" id="PS50878"/>
    </source>
</evidence>
<accession>A0A140DXD2</accession>
<feature type="domain" description="Reverse transcriptase" evidence="1">
    <location>
        <begin position="1"/>
        <end position="161"/>
    </location>
</feature>
<dbReference type="SUPFAM" id="SSF56672">
    <property type="entry name" value="DNA/RNA polymerases"/>
    <property type="match status" value="1"/>
</dbReference>
<dbReference type="Pfam" id="PF00078">
    <property type="entry name" value="RVT_1"/>
    <property type="match status" value="1"/>
</dbReference>
<dbReference type="PANTHER" id="PTHR34047:SF8">
    <property type="entry name" value="PROTEIN YKFC"/>
    <property type="match status" value="1"/>
</dbReference>
<dbReference type="Proteomes" id="UP000069771">
    <property type="component" value="Chromosome"/>
</dbReference>
<dbReference type="InterPro" id="IPR043502">
    <property type="entry name" value="DNA/RNA_pol_sf"/>
</dbReference>
<gene>
    <name evidence="2" type="ORF">AALO17_21750</name>
</gene>